<dbReference type="InterPro" id="IPR013491">
    <property type="entry name" value="Tape_meas_N"/>
</dbReference>
<reference evidence="9 10" key="1">
    <citation type="submission" date="2017-01" db="EMBL/GenBank/DDBJ databases">
        <authorList>
            <consortium name="Pathogen Informatics"/>
        </authorList>
    </citation>
    <scope>NUCLEOTIDE SEQUENCE [LARGE SCALE GENOMIC DNA]</scope>
    <source>
        <strain evidence="4 8">20352044</strain>
        <strain evidence="5 9">2090STDY5461769</strain>
        <strain evidence="6">Sh1405</strain>
        <strain evidence="10">sh1405</strain>
    </source>
</reference>
<dbReference type="EMBL" id="CP019689">
    <property type="protein sequence ID" value="ARS07635.1"/>
    <property type="molecule type" value="Genomic_DNA"/>
</dbReference>
<evidence type="ECO:0000259" key="2">
    <source>
        <dbReference type="Pfam" id="PF20155"/>
    </source>
</evidence>
<evidence type="ECO:0000313" key="5">
    <source>
        <dbReference type="EMBL" id="SIY39646.1"/>
    </source>
</evidence>
<evidence type="ECO:0000313" key="8">
    <source>
        <dbReference type="Proteomes" id="UP000045991"/>
    </source>
</evidence>
<dbReference type="EMBL" id="CWXZ01000109">
    <property type="protein sequence ID" value="CSK94057.1"/>
    <property type="molecule type" value="Genomic_DNA"/>
</dbReference>
<evidence type="ECO:0000313" key="11">
    <source>
        <dbReference type="Proteomes" id="UP000194501"/>
    </source>
</evidence>
<evidence type="ECO:0000313" key="7">
    <source>
        <dbReference type="EMBL" id="SRR24542.1"/>
    </source>
</evidence>
<protein>
    <submittedName>
        <fullName evidence="3">Phage tail tape measure protein</fullName>
    </submittedName>
    <submittedName>
        <fullName evidence="7">Tape measure domain</fullName>
    </submittedName>
</protein>
<dbReference type="EMBL" id="FUBI01000106">
    <property type="protein sequence ID" value="SJH41893.1"/>
    <property type="molecule type" value="Genomic_DNA"/>
</dbReference>
<dbReference type="Proteomes" id="UP000194501">
    <property type="component" value="Chromosome"/>
</dbReference>
<reference evidence="3 11" key="2">
    <citation type="submission" date="2017-02" db="EMBL/GenBank/DDBJ databases">
        <authorList>
            <person name="Svab D."/>
            <person name="Balint B."/>
            <person name="Maroti G."/>
            <person name="Vasarhelyi B."/>
            <person name="Horvath B."/>
            <person name="Toth I."/>
        </authorList>
    </citation>
    <scope>NUCLEOTIDE SEQUENCE [LARGE SCALE GENOMIC DNA]</scope>
    <source>
        <strain evidence="3">75/02</strain>
    </source>
</reference>
<dbReference type="OMA" id="TSMSHGV"/>
<evidence type="ECO:0000313" key="3">
    <source>
        <dbReference type="EMBL" id="ARS07635.1"/>
    </source>
</evidence>
<feature type="domain" description="Tape measure protein N-terminal" evidence="2">
    <location>
        <begin position="234"/>
        <end position="398"/>
    </location>
</feature>
<dbReference type="NCBIfam" id="TIGR02675">
    <property type="entry name" value="tape_meas_nterm"/>
    <property type="match status" value="1"/>
</dbReference>
<dbReference type="Pfam" id="PF20155">
    <property type="entry name" value="TMP_3"/>
    <property type="match status" value="1"/>
</dbReference>
<name>A0A0I0I1A5_SHISO</name>
<dbReference type="RefSeq" id="WP_000033301.1">
    <property type="nucleotide sequence ID" value="NZ_CATNNK010000163.1"/>
</dbReference>
<evidence type="ECO:0000313" key="6">
    <source>
        <dbReference type="EMBL" id="SJH41893.1"/>
    </source>
</evidence>
<evidence type="ECO:0000313" key="9">
    <source>
        <dbReference type="Proteomes" id="UP000187708"/>
    </source>
</evidence>
<evidence type="ECO:0000313" key="4">
    <source>
        <dbReference type="EMBL" id="CSK94057.1"/>
    </source>
</evidence>
<evidence type="ECO:0000313" key="12">
    <source>
        <dbReference type="Proteomes" id="UP000251393"/>
    </source>
</evidence>
<dbReference type="EMBL" id="UDYI01000107">
    <property type="protein sequence ID" value="SRR24542.1"/>
    <property type="molecule type" value="Genomic_DNA"/>
</dbReference>
<gene>
    <name evidence="3" type="ORF">BZ172_21700</name>
    <name evidence="4" type="ORF">ERS428554_03526</name>
    <name evidence="6" type="ORF">SAMEA1569760_03331</name>
    <name evidence="5" type="ORF">SAMEA2054241_04071</name>
    <name evidence="7" type="ORF">SAMEA3710766_03439</name>
</gene>
<sequence length="726" mass="78410">MSKFTVDSFIVELSFSENVIKGLQRVEKAALQSAQRIERNLNRAFKVDTKQLDSNLTSSLGQLERKFNKTFDKIEQRARSTKAFQFATRFNDTVNPPKQSRQPRISGNRAITAAHSVNMSKLGDINPLMAKMFKAQYYSLSGKAGNIGSEKFNAELAKLNQSLRETLNKLRSQTKTASINNTSDAFNNLASNAIKLSGAFYSVMGALNAYKAIMNAGLKRDSAQRAAKFVLGDKASEAEVFIRNLADKTGLNISEGLSSYAKFAAGAQGSMSQEQTQELFGNATAMSRLMGLSNDELNGILRAFEQMASKGKIQAEELRGQLGDRMAGAFKLFAEALGMTATELDAAMKNGKVLSADTLPKVAKQMGLMIDKAGGWAEVTKSTQTALGKLANNWDDTMVKIFSGSQDELNGFLSSLSNLLSEMGMSSSIAGDAIGGLIDMLKAGVDDIRVFNNTIEGWILQTKKFYYSLDDTKRKLLDEVGDGFINFVKGLAIALSAKTLFSATTGVMNLTRAITTLGTRANQVAGQVATGKGGGKLKGVAGGVGSALAIGYADDGYETALALASMIPQIRGVTLGLYALKKALDFMNQEVVKNANMHPSGVGVGSDFNPVYSGDPNKPNMINEGWSRIFSSMGELFNNATMNIARFNHPELNNIKQDSALTSADIQGLRDEISALSKRIQEPVKVSLGGQVVVRPDEPSFFTFNQSANDQFTQDMLLSSSYPEEE</sequence>
<dbReference type="Proteomes" id="UP000045991">
    <property type="component" value="Unassembled WGS sequence"/>
</dbReference>
<feature type="coiled-coil region" evidence="1">
    <location>
        <begin position="149"/>
        <end position="176"/>
    </location>
</feature>
<dbReference type="EMBL" id="FTSV01000220">
    <property type="protein sequence ID" value="SIY39646.1"/>
    <property type="molecule type" value="Genomic_DNA"/>
</dbReference>
<dbReference type="AlphaFoldDB" id="A0A0I0I1A5"/>
<organism evidence="7 12">
    <name type="scientific">Shigella sonnei</name>
    <dbReference type="NCBI Taxonomy" id="624"/>
    <lineage>
        <taxon>Bacteria</taxon>
        <taxon>Pseudomonadati</taxon>
        <taxon>Pseudomonadota</taxon>
        <taxon>Gammaproteobacteria</taxon>
        <taxon>Enterobacterales</taxon>
        <taxon>Enterobacteriaceae</taxon>
        <taxon>Shigella</taxon>
    </lineage>
</organism>
<keyword evidence="1" id="KW-0175">Coiled coil</keyword>
<dbReference type="Proteomes" id="UP000187708">
    <property type="component" value="Unassembled WGS sequence"/>
</dbReference>
<reference evidence="7 12" key="3">
    <citation type="submission" date="2018-06" db="EMBL/GenBank/DDBJ databases">
        <authorList>
            <consortium name="Pathogen Informatics"/>
            <person name="Doyle S."/>
        </authorList>
    </citation>
    <scope>NUCLEOTIDE SEQUENCE [LARGE SCALE GENOMIC DNA]</scope>
    <source>
        <strain evidence="7 12">4028STDY6275292</strain>
    </source>
</reference>
<dbReference type="Proteomes" id="UP000188006">
    <property type="component" value="Unassembled WGS sequence"/>
</dbReference>
<accession>A0A0I0I1A5</accession>
<dbReference type="Proteomes" id="UP000251393">
    <property type="component" value="Unassembled WGS sequence"/>
</dbReference>
<evidence type="ECO:0000256" key="1">
    <source>
        <dbReference type="SAM" id="Coils"/>
    </source>
</evidence>
<evidence type="ECO:0000313" key="10">
    <source>
        <dbReference type="Proteomes" id="UP000188006"/>
    </source>
</evidence>
<proteinExistence type="predicted"/>